<keyword evidence="10" id="KW-1185">Reference proteome</keyword>
<dbReference type="SUPFAM" id="SSF160964">
    <property type="entry name" value="MalF N-terminal region-like"/>
    <property type="match status" value="1"/>
</dbReference>
<dbReference type="Gene3D" id="1.10.3720.10">
    <property type="entry name" value="MetI-like"/>
    <property type="match status" value="1"/>
</dbReference>
<sequence>MLAVKSSPKSTPRLSRRDRLNLTKGLLFISPWILGVIIFTLYPMIYSIAFSFTRYSGFKTPVWLGLQNYTRMFTDSLFWLSLENTLYYVLWAIPVGIVVALLLAVAMNREVREVGIYRAILYLPSILPAFAMAFIFIVLVNPQYGIVNYIFSLFGAPTQDFLGDPTGAKNVIIAIAQLGAGNAALIFLAGMRGIPDTLYDAARIDGASTFRRFFSITIPLLSPIILFNLITALSGGLQIFQQAYIMTNGGPNNGTLFYMLYLYRNAFAYAQLGYACALSLVLFIIGLALAGVLFSVSQRFVNYELVS</sequence>
<evidence type="ECO:0000256" key="4">
    <source>
        <dbReference type="ARBA" id="ARBA00022692"/>
    </source>
</evidence>
<reference evidence="10" key="1">
    <citation type="submission" date="2018-12" db="EMBL/GenBank/DDBJ databases">
        <title>Tengunoibacter tsumagoiensis gen. nov., sp. nov., Dictyobacter kobayashii sp. nov., D. alpinus sp. nov., and D. joshuensis sp. nov. and description of Dictyobacteraceae fam. nov. within the order Ktedonobacterales isolated from Tengu-no-mugimeshi.</title>
        <authorList>
            <person name="Wang C.M."/>
            <person name="Zheng Y."/>
            <person name="Sakai Y."/>
            <person name="Toyoda A."/>
            <person name="Minakuchi Y."/>
            <person name="Abe K."/>
            <person name="Yokota A."/>
            <person name="Yabe S."/>
        </authorList>
    </citation>
    <scope>NUCLEOTIDE SEQUENCE [LARGE SCALE GENOMIC DNA]</scope>
    <source>
        <strain evidence="10">S-27</strain>
    </source>
</reference>
<keyword evidence="5 7" id="KW-1133">Transmembrane helix</keyword>
<feature type="transmembrane region" description="Helical" evidence="7">
    <location>
        <begin position="21"/>
        <end position="45"/>
    </location>
</feature>
<comment type="subcellular location">
    <subcellularLocation>
        <location evidence="1 7">Cell membrane</location>
        <topology evidence="1 7">Multi-pass membrane protein</topology>
    </subcellularLocation>
</comment>
<comment type="caution">
    <text evidence="9">The sequence shown here is derived from an EMBL/GenBank/DDBJ whole genome shotgun (WGS) entry which is preliminary data.</text>
</comment>
<evidence type="ECO:0000256" key="6">
    <source>
        <dbReference type="ARBA" id="ARBA00023136"/>
    </source>
</evidence>
<name>A0A401ZSP7_9CHLR</name>
<evidence type="ECO:0000313" key="9">
    <source>
        <dbReference type="EMBL" id="GCE09938.1"/>
    </source>
</evidence>
<evidence type="ECO:0000256" key="5">
    <source>
        <dbReference type="ARBA" id="ARBA00022989"/>
    </source>
</evidence>
<dbReference type="GO" id="GO:0005886">
    <property type="term" value="C:plasma membrane"/>
    <property type="evidence" value="ECO:0007669"/>
    <property type="project" value="UniProtKB-SubCell"/>
</dbReference>
<evidence type="ECO:0000256" key="7">
    <source>
        <dbReference type="RuleBase" id="RU363032"/>
    </source>
</evidence>
<evidence type="ECO:0000313" key="10">
    <source>
        <dbReference type="Proteomes" id="UP000287224"/>
    </source>
</evidence>
<gene>
    <name evidence="9" type="ORF">KDAU_72670</name>
</gene>
<dbReference type="RefSeq" id="WP_235845956.1">
    <property type="nucleotide sequence ID" value="NZ_BIFQ01000002.1"/>
</dbReference>
<feature type="transmembrane region" description="Helical" evidence="7">
    <location>
        <begin position="119"/>
        <end position="140"/>
    </location>
</feature>
<dbReference type="GO" id="GO:0055085">
    <property type="term" value="P:transmembrane transport"/>
    <property type="evidence" value="ECO:0007669"/>
    <property type="project" value="InterPro"/>
</dbReference>
<dbReference type="InterPro" id="IPR051393">
    <property type="entry name" value="ABC_transporter_permease"/>
</dbReference>
<feature type="transmembrane region" description="Helical" evidence="7">
    <location>
        <begin position="86"/>
        <end position="107"/>
    </location>
</feature>
<keyword evidence="6 7" id="KW-0472">Membrane</keyword>
<accession>A0A401ZSP7</accession>
<dbReference type="SUPFAM" id="SSF161098">
    <property type="entry name" value="MetI-like"/>
    <property type="match status" value="1"/>
</dbReference>
<dbReference type="EMBL" id="BIFQ01000002">
    <property type="protein sequence ID" value="GCE09938.1"/>
    <property type="molecule type" value="Genomic_DNA"/>
</dbReference>
<dbReference type="CDD" id="cd06261">
    <property type="entry name" value="TM_PBP2"/>
    <property type="match status" value="1"/>
</dbReference>
<dbReference type="AlphaFoldDB" id="A0A401ZSP7"/>
<proteinExistence type="inferred from homology"/>
<keyword evidence="4 7" id="KW-0812">Transmembrane</keyword>
<keyword evidence="2 7" id="KW-0813">Transport</keyword>
<keyword evidence="3" id="KW-1003">Cell membrane</keyword>
<feature type="transmembrane region" description="Helical" evidence="7">
    <location>
        <begin position="212"/>
        <end position="230"/>
    </location>
</feature>
<evidence type="ECO:0000259" key="8">
    <source>
        <dbReference type="PROSITE" id="PS50928"/>
    </source>
</evidence>
<protein>
    <submittedName>
        <fullName evidence="9">Sugar ABC transporter permease</fullName>
    </submittedName>
</protein>
<evidence type="ECO:0000256" key="1">
    <source>
        <dbReference type="ARBA" id="ARBA00004651"/>
    </source>
</evidence>
<feature type="transmembrane region" description="Helical" evidence="7">
    <location>
        <begin position="266"/>
        <end position="294"/>
    </location>
</feature>
<dbReference type="Proteomes" id="UP000287224">
    <property type="component" value="Unassembled WGS sequence"/>
</dbReference>
<dbReference type="Pfam" id="PF00528">
    <property type="entry name" value="BPD_transp_1"/>
    <property type="match status" value="1"/>
</dbReference>
<feature type="transmembrane region" description="Helical" evidence="7">
    <location>
        <begin position="171"/>
        <end position="191"/>
    </location>
</feature>
<evidence type="ECO:0000256" key="2">
    <source>
        <dbReference type="ARBA" id="ARBA00022448"/>
    </source>
</evidence>
<dbReference type="PROSITE" id="PS50928">
    <property type="entry name" value="ABC_TM1"/>
    <property type="match status" value="1"/>
</dbReference>
<dbReference type="InterPro" id="IPR035906">
    <property type="entry name" value="MetI-like_sf"/>
</dbReference>
<dbReference type="PANTHER" id="PTHR30193">
    <property type="entry name" value="ABC TRANSPORTER PERMEASE PROTEIN"/>
    <property type="match status" value="1"/>
</dbReference>
<feature type="domain" description="ABC transmembrane type-1" evidence="8">
    <location>
        <begin position="82"/>
        <end position="293"/>
    </location>
</feature>
<organism evidence="9 10">
    <name type="scientific">Dictyobacter aurantiacus</name>
    <dbReference type="NCBI Taxonomy" id="1936993"/>
    <lineage>
        <taxon>Bacteria</taxon>
        <taxon>Bacillati</taxon>
        <taxon>Chloroflexota</taxon>
        <taxon>Ktedonobacteria</taxon>
        <taxon>Ktedonobacterales</taxon>
        <taxon>Dictyobacteraceae</taxon>
        <taxon>Dictyobacter</taxon>
    </lineage>
</organism>
<evidence type="ECO:0000256" key="3">
    <source>
        <dbReference type="ARBA" id="ARBA00022475"/>
    </source>
</evidence>
<dbReference type="PANTHER" id="PTHR30193:SF1">
    <property type="entry name" value="ABC TRANSPORTER PERMEASE PROTEIN YESP-RELATED"/>
    <property type="match status" value="1"/>
</dbReference>
<comment type="similarity">
    <text evidence="7">Belongs to the binding-protein-dependent transport system permease family.</text>
</comment>
<dbReference type="InterPro" id="IPR000515">
    <property type="entry name" value="MetI-like"/>
</dbReference>